<dbReference type="KEGG" id="hazt:108679743"/>
<evidence type="ECO:0000313" key="4">
    <source>
        <dbReference type="EMBL" id="KAA0196003.1"/>
    </source>
</evidence>
<evidence type="ECO:0000313" key="5">
    <source>
        <dbReference type="Proteomes" id="UP000694843"/>
    </source>
</evidence>
<dbReference type="GeneID" id="108679743"/>
<reference evidence="4" key="1">
    <citation type="submission" date="2014-08" db="EMBL/GenBank/DDBJ databases">
        <authorList>
            <person name="Murali S."/>
            <person name="Richards S."/>
            <person name="Bandaranaike D."/>
            <person name="Bellair M."/>
            <person name="Blankenburg K."/>
            <person name="Chao H."/>
            <person name="Dinh H."/>
            <person name="Doddapaneni H."/>
            <person name="Dugan-Rocha S."/>
            <person name="Elkadiri S."/>
            <person name="Gnanaolivu R."/>
            <person name="Hughes D."/>
            <person name="Lee S."/>
            <person name="Li M."/>
            <person name="Ming W."/>
            <person name="Munidasa M."/>
            <person name="Muniz J."/>
            <person name="Nguyen L."/>
            <person name="Osuji N."/>
            <person name="Pu L.-L."/>
            <person name="Puazo M."/>
            <person name="Skinner E."/>
            <person name="Qu C."/>
            <person name="Quiroz J."/>
            <person name="Raj R."/>
            <person name="Weissenberger G."/>
            <person name="Xin Y."/>
            <person name="Zou X."/>
            <person name="Han Y."/>
            <person name="Worley K."/>
            <person name="Muzny D."/>
            <person name="Gibbs R."/>
        </authorList>
    </citation>
    <scope>NUCLEOTIDE SEQUENCE</scope>
    <source>
        <strain evidence="4">HAZT.00-mixed</strain>
        <tissue evidence="4">Whole organism</tissue>
    </source>
</reference>
<dbReference type="Proteomes" id="UP000711488">
    <property type="component" value="Unassembled WGS sequence"/>
</dbReference>
<protein>
    <submittedName>
        <fullName evidence="6">Cuticle protein CP1158</fullName>
    </submittedName>
</protein>
<accession>A0A6A0H3F4</accession>
<evidence type="ECO:0000256" key="2">
    <source>
        <dbReference type="ARBA" id="ARBA00022737"/>
    </source>
</evidence>
<dbReference type="Proteomes" id="UP000694843">
    <property type="component" value="Unplaced"/>
</dbReference>
<dbReference type="AlphaFoldDB" id="A0A6A0H3F4"/>
<evidence type="ECO:0000313" key="6">
    <source>
        <dbReference type="RefSeq" id="XP_018023948.1"/>
    </source>
</evidence>
<dbReference type="GO" id="GO:0042302">
    <property type="term" value="F:structural constituent of cuticle"/>
    <property type="evidence" value="ECO:0007669"/>
    <property type="project" value="UniProtKB-KW"/>
</dbReference>
<dbReference type="InterPro" id="IPR012539">
    <property type="entry name" value="Cuticle_1"/>
</dbReference>
<dbReference type="Pfam" id="PF08140">
    <property type="entry name" value="Cuticle_1"/>
    <property type="match status" value="3"/>
</dbReference>
<feature type="chain" id="PRO_5044628573" evidence="3">
    <location>
        <begin position="17"/>
        <end position="196"/>
    </location>
</feature>
<dbReference type="OrthoDB" id="6342714at2759"/>
<keyword evidence="3" id="KW-0732">Signal</keyword>
<proteinExistence type="predicted"/>
<reference evidence="4" key="2">
    <citation type="journal article" date="2018" name="Environ. Sci. Technol.">
        <title>The Toxicogenome of Hyalella azteca: A Model for Sediment Ecotoxicology and Evolutionary Toxicology.</title>
        <authorList>
            <person name="Poynton H.C."/>
            <person name="Hasenbein S."/>
            <person name="Benoit J.B."/>
            <person name="Sepulveda M.S."/>
            <person name="Poelchau M.F."/>
            <person name="Hughes D.S.T."/>
            <person name="Murali S.C."/>
            <person name="Chen S."/>
            <person name="Glastad K.M."/>
            <person name="Goodisman M.A.D."/>
            <person name="Werren J.H."/>
            <person name="Vineis J.H."/>
            <person name="Bowen J.L."/>
            <person name="Friedrich M."/>
            <person name="Jones J."/>
            <person name="Robertson H.M."/>
            <person name="Feyereisen R."/>
            <person name="Mechler-Hickson A."/>
            <person name="Mathers N."/>
            <person name="Lee C.E."/>
            <person name="Colbourne J.K."/>
            <person name="Biales A."/>
            <person name="Johnston J.S."/>
            <person name="Wellborn G.A."/>
            <person name="Rosendale A.J."/>
            <person name="Cridge A.G."/>
            <person name="Munoz-Torres M.C."/>
            <person name="Bain P.A."/>
            <person name="Manny A.R."/>
            <person name="Major K.M."/>
            <person name="Lambert F.N."/>
            <person name="Vulpe C.D."/>
            <person name="Tuck P."/>
            <person name="Blalock B.J."/>
            <person name="Lin Y.Y."/>
            <person name="Smith M.E."/>
            <person name="Ochoa-Acuna H."/>
            <person name="Chen M.M."/>
            <person name="Childers C.P."/>
            <person name="Qu J."/>
            <person name="Dugan S."/>
            <person name="Lee S.L."/>
            <person name="Chao H."/>
            <person name="Dinh H."/>
            <person name="Han Y."/>
            <person name="Doddapaneni H."/>
            <person name="Worley K.C."/>
            <person name="Muzny D.M."/>
            <person name="Gibbs R.A."/>
            <person name="Richards S."/>
        </authorList>
    </citation>
    <scope>NUCLEOTIDE SEQUENCE</scope>
    <source>
        <strain evidence="4">HAZT.00-mixed</strain>
        <tissue evidence="4">Whole organism</tissue>
    </source>
</reference>
<evidence type="ECO:0000256" key="3">
    <source>
        <dbReference type="SAM" id="SignalP"/>
    </source>
</evidence>
<dbReference type="RefSeq" id="XP_018023948.1">
    <property type="nucleotide sequence ID" value="XM_018168459.2"/>
</dbReference>
<reference evidence="6" key="4">
    <citation type="submission" date="2025-04" db="UniProtKB">
        <authorList>
            <consortium name="RefSeq"/>
        </authorList>
    </citation>
    <scope>IDENTIFICATION</scope>
    <source>
        <tissue evidence="6">Whole organism</tissue>
    </source>
</reference>
<name>A0A6A0H3F4_HYAAZ</name>
<organism evidence="4">
    <name type="scientific">Hyalella azteca</name>
    <name type="common">Amphipod</name>
    <dbReference type="NCBI Taxonomy" id="294128"/>
    <lineage>
        <taxon>Eukaryota</taxon>
        <taxon>Metazoa</taxon>
        <taxon>Ecdysozoa</taxon>
        <taxon>Arthropoda</taxon>
        <taxon>Crustacea</taxon>
        <taxon>Multicrustacea</taxon>
        <taxon>Malacostraca</taxon>
        <taxon>Eumalacostraca</taxon>
        <taxon>Peracarida</taxon>
        <taxon>Amphipoda</taxon>
        <taxon>Senticaudata</taxon>
        <taxon>Talitrida</taxon>
        <taxon>Talitroidea</taxon>
        <taxon>Hyalellidae</taxon>
        <taxon>Hyalella</taxon>
    </lineage>
</organism>
<keyword evidence="5" id="KW-1185">Reference proteome</keyword>
<gene>
    <name evidence="6" type="primary">LOC108679743</name>
    <name evidence="4" type="ORF">HAZT_HAZT007013</name>
</gene>
<keyword evidence="2" id="KW-0677">Repeat</keyword>
<dbReference type="EMBL" id="JQDR03009203">
    <property type="protein sequence ID" value="KAA0196003.1"/>
    <property type="molecule type" value="Genomic_DNA"/>
</dbReference>
<keyword evidence="1" id="KW-0193">Cuticle</keyword>
<feature type="signal peptide" evidence="3">
    <location>
        <begin position="1"/>
        <end position="16"/>
    </location>
</feature>
<reference evidence="4" key="3">
    <citation type="submission" date="2019-06" db="EMBL/GenBank/DDBJ databases">
        <authorList>
            <person name="Poynton C."/>
            <person name="Hasenbein S."/>
            <person name="Benoit J.B."/>
            <person name="Sepulveda M.S."/>
            <person name="Poelchau M.F."/>
            <person name="Murali S.C."/>
            <person name="Chen S."/>
            <person name="Glastad K.M."/>
            <person name="Werren J.H."/>
            <person name="Vineis J.H."/>
            <person name="Bowen J.L."/>
            <person name="Friedrich M."/>
            <person name="Jones J."/>
            <person name="Robertson H.M."/>
            <person name="Feyereisen R."/>
            <person name="Mechler-Hickson A."/>
            <person name="Mathers N."/>
            <person name="Lee C.E."/>
            <person name="Colbourne J.K."/>
            <person name="Biales A."/>
            <person name="Johnston J.S."/>
            <person name="Wellborn G.A."/>
            <person name="Rosendale A.J."/>
            <person name="Cridge A.G."/>
            <person name="Munoz-Torres M.C."/>
            <person name="Bain P.A."/>
            <person name="Manny A.R."/>
            <person name="Major K.M."/>
            <person name="Lambert F.N."/>
            <person name="Vulpe C.D."/>
            <person name="Tuck P."/>
            <person name="Blalock B.J."/>
            <person name="Lin Y.-Y."/>
            <person name="Smith M.E."/>
            <person name="Ochoa-Acuna H."/>
            <person name="Chen M.-J.M."/>
            <person name="Childers C.P."/>
            <person name="Qu J."/>
            <person name="Dugan S."/>
            <person name="Lee S.L."/>
            <person name="Chao H."/>
            <person name="Dinh H."/>
            <person name="Han Y."/>
            <person name="Doddapaneni H."/>
            <person name="Worley K.C."/>
            <person name="Muzny D.M."/>
            <person name="Gibbs R.A."/>
            <person name="Richards S."/>
        </authorList>
    </citation>
    <scope>NUCLEOTIDE SEQUENCE</scope>
    <source>
        <strain evidence="4">HAZT.00-mixed</strain>
        <tissue evidence="4">Whole organism</tissue>
    </source>
</reference>
<evidence type="ECO:0000256" key="1">
    <source>
        <dbReference type="ARBA" id="ARBA00022460"/>
    </source>
</evidence>
<sequence length="196" mass="19837">MKFLVAICALAVSASAQVGPSGIVDPSGNNIQFTHDFANNIAVVGPSGIVTKNGQNLQLTAGQAALSLPAGWEAFRSALAPAPVAPAPLPAGVYSVKDVVGPSGVVRADGNNVQFSQATADNIALVGPSGIVTKDGRNIQFVSRKRRSVRDAIVGSSGIIAPDGQLLQLEPGVTVVAAGPSAILLSNGKALQYNFN</sequence>